<name>W7QKV3_9ALTE</name>
<dbReference type="Pfam" id="PF00884">
    <property type="entry name" value="Sulfatase"/>
    <property type="match status" value="1"/>
</dbReference>
<dbReference type="eggNOG" id="COG3119">
    <property type="taxonomic scope" value="Bacteria"/>
</dbReference>
<dbReference type="GO" id="GO:0008484">
    <property type="term" value="F:sulfuric ester hydrolase activity"/>
    <property type="evidence" value="ECO:0007669"/>
    <property type="project" value="TreeGrafter"/>
</dbReference>
<keyword evidence="3" id="KW-0378">Hydrolase</keyword>
<feature type="chain" id="PRO_5004898198" evidence="4">
    <location>
        <begin position="27"/>
        <end position="519"/>
    </location>
</feature>
<dbReference type="PROSITE" id="PS00523">
    <property type="entry name" value="SULFATASE_1"/>
    <property type="match status" value="1"/>
</dbReference>
<organism evidence="6 7">
    <name type="scientific">Catenovulum agarivorans DS-2</name>
    <dbReference type="NCBI Taxonomy" id="1328313"/>
    <lineage>
        <taxon>Bacteria</taxon>
        <taxon>Pseudomonadati</taxon>
        <taxon>Pseudomonadota</taxon>
        <taxon>Gammaproteobacteria</taxon>
        <taxon>Alteromonadales</taxon>
        <taxon>Alteromonadaceae</taxon>
        <taxon>Catenovulum</taxon>
    </lineage>
</organism>
<dbReference type="InterPro" id="IPR000917">
    <property type="entry name" value="Sulfatase_N"/>
</dbReference>
<reference evidence="6 7" key="1">
    <citation type="journal article" date="2014" name="Genome Announc.">
        <title>Draft Genome Sequence of the Agar-Degrading Bacterium Catenovulum sp. Strain DS-2, Isolated from Intestines of Haliotis diversicolor.</title>
        <authorList>
            <person name="Shan D."/>
            <person name="Li X."/>
            <person name="Gu Z."/>
            <person name="Wei G."/>
            <person name="Gao Z."/>
            <person name="Shao Z."/>
        </authorList>
    </citation>
    <scope>NUCLEOTIDE SEQUENCE [LARGE SCALE GENOMIC DNA]</scope>
    <source>
        <strain evidence="6 7">DS-2</strain>
    </source>
</reference>
<dbReference type="Gene3D" id="3.40.720.10">
    <property type="entry name" value="Alkaline Phosphatase, subunit A"/>
    <property type="match status" value="1"/>
</dbReference>
<evidence type="ECO:0000313" key="6">
    <source>
        <dbReference type="EMBL" id="EWH09572.1"/>
    </source>
</evidence>
<dbReference type="GO" id="GO:0005737">
    <property type="term" value="C:cytoplasm"/>
    <property type="evidence" value="ECO:0007669"/>
    <property type="project" value="TreeGrafter"/>
</dbReference>
<protein>
    <submittedName>
        <fullName evidence="6">Sulfatase</fullName>
    </submittedName>
</protein>
<dbReference type="PROSITE" id="PS51257">
    <property type="entry name" value="PROKAR_LIPOPROTEIN"/>
    <property type="match status" value="1"/>
</dbReference>
<keyword evidence="7" id="KW-1185">Reference proteome</keyword>
<evidence type="ECO:0000256" key="3">
    <source>
        <dbReference type="ARBA" id="ARBA00022801"/>
    </source>
</evidence>
<dbReference type="OrthoDB" id="9803751at2"/>
<feature type="signal peptide" evidence="4">
    <location>
        <begin position="1"/>
        <end position="26"/>
    </location>
</feature>
<dbReference type="EMBL" id="ARZY01000022">
    <property type="protein sequence ID" value="EWH09572.1"/>
    <property type="molecule type" value="Genomic_DNA"/>
</dbReference>
<accession>W7QKV3</accession>
<dbReference type="SUPFAM" id="SSF53649">
    <property type="entry name" value="Alkaline phosphatase-like"/>
    <property type="match status" value="1"/>
</dbReference>
<dbReference type="GO" id="GO:0046872">
    <property type="term" value="F:metal ion binding"/>
    <property type="evidence" value="ECO:0007669"/>
    <property type="project" value="UniProtKB-KW"/>
</dbReference>
<dbReference type="InterPro" id="IPR017850">
    <property type="entry name" value="Alkaline_phosphatase_core_sf"/>
</dbReference>
<sequence length="519" mass="58647">MLLNHNRKIKKFFAALAGALALTACSLTDTSSVSNKQAQVNSDKKQSNVLIIMFDDMRFDTFSYRNGPVNTPNIDNLAAQSVRFDNAMTTTGLCSPSRAAFFTGRWGHKTGLDDNLDIYRTRLFELNPNEGGLIRRAKDAGFYTGFVGKWHLGHQGVALRGADYISDDHEHHAKRFQRTWVPYSTESDILAYKEGKLGKNGEKTSYYQTLPGTYETSHTAHLVHQAEEMMKQAKNSGKPFFGVASFHQPHPPYRVPEPYASMFDPNKIKLPPNFMASNEGKPLGQNRVLWPWHDVSHMTEMDWRKAHSFYYGAIAMVDRVVGELIQSAKENGLYEDLTIVLVGDQGSMLGEHGLFDKMPYAYDELMRIPLLIKAPGTEPKIVTRQVSLIDVAPTLGELLSLPNDGDVDGHSLLPLMEKGDVAEAGQPDTALYAYEWYNGAWYGIKALRTPEFKFVWNPGESVDEFYDLKNDPYEMTNLIKSEKHKAQIAEHVKMLDAELARTEDPSLEKFRIHFRDILK</sequence>
<dbReference type="InterPro" id="IPR024607">
    <property type="entry name" value="Sulfatase_CS"/>
</dbReference>
<evidence type="ECO:0000256" key="2">
    <source>
        <dbReference type="ARBA" id="ARBA00022723"/>
    </source>
</evidence>
<gene>
    <name evidence="6" type="ORF">DS2_12093</name>
</gene>
<dbReference type="Proteomes" id="UP000019276">
    <property type="component" value="Unassembled WGS sequence"/>
</dbReference>
<feature type="domain" description="Sulfatase N-terminal" evidence="5">
    <location>
        <begin position="47"/>
        <end position="399"/>
    </location>
</feature>
<keyword evidence="4" id="KW-0732">Signal</keyword>
<evidence type="ECO:0000256" key="1">
    <source>
        <dbReference type="ARBA" id="ARBA00008779"/>
    </source>
</evidence>
<comment type="similarity">
    <text evidence="1">Belongs to the sulfatase family.</text>
</comment>
<dbReference type="PATRIC" id="fig|1328313.3.peg.2470"/>
<keyword evidence="2" id="KW-0479">Metal-binding</keyword>
<proteinExistence type="inferred from homology"/>
<dbReference type="PANTHER" id="PTHR45953">
    <property type="entry name" value="IDURONATE 2-SULFATASE"/>
    <property type="match status" value="1"/>
</dbReference>
<dbReference type="AlphaFoldDB" id="W7QKV3"/>
<dbReference type="RefSeq" id="WP_035015064.1">
    <property type="nucleotide sequence ID" value="NZ_ARZY01000022.1"/>
</dbReference>
<evidence type="ECO:0000313" key="7">
    <source>
        <dbReference type="Proteomes" id="UP000019276"/>
    </source>
</evidence>
<evidence type="ECO:0000259" key="5">
    <source>
        <dbReference type="Pfam" id="PF00884"/>
    </source>
</evidence>
<comment type="caution">
    <text evidence="6">The sequence shown here is derived from an EMBL/GenBank/DDBJ whole genome shotgun (WGS) entry which is preliminary data.</text>
</comment>
<dbReference type="PANTHER" id="PTHR45953:SF1">
    <property type="entry name" value="IDURONATE 2-SULFATASE"/>
    <property type="match status" value="1"/>
</dbReference>
<evidence type="ECO:0000256" key="4">
    <source>
        <dbReference type="SAM" id="SignalP"/>
    </source>
</evidence>
<dbReference type="STRING" id="1328313.DS2_12093"/>